<feature type="domain" description="AMP-dependent synthetase/ligase" evidence="3">
    <location>
        <begin position="11"/>
        <end position="295"/>
    </location>
</feature>
<dbReference type="InterPro" id="IPR000873">
    <property type="entry name" value="AMP-dep_synth/lig_dom"/>
</dbReference>
<dbReference type="SUPFAM" id="SSF56801">
    <property type="entry name" value="Acetyl-CoA synthetase-like"/>
    <property type="match status" value="1"/>
</dbReference>
<dbReference type="Pfam" id="PF00501">
    <property type="entry name" value="AMP-binding"/>
    <property type="match status" value="1"/>
</dbReference>
<evidence type="ECO:0000256" key="1">
    <source>
        <dbReference type="ARBA" id="ARBA00006432"/>
    </source>
</evidence>
<name>A0ABW7WWY4_9NOCA</name>
<accession>A0ABW7WWY4</accession>
<gene>
    <name evidence="4" type="ORF">ACH49W_08210</name>
</gene>
<proteinExistence type="inferred from homology"/>
<keyword evidence="2" id="KW-0436">Ligase</keyword>
<comment type="similarity">
    <text evidence="1">Belongs to the ATP-dependent AMP-binding enzyme family.</text>
</comment>
<evidence type="ECO:0000313" key="4">
    <source>
        <dbReference type="EMBL" id="MFI2473350.1"/>
    </source>
</evidence>
<reference evidence="4 5" key="1">
    <citation type="submission" date="2024-10" db="EMBL/GenBank/DDBJ databases">
        <title>The Natural Products Discovery Center: Release of the First 8490 Sequenced Strains for Exploring Actinobacteria Biosynthetic Diversity.</title>
        <authorList>
            <person name="Kalkreuter E."/>
            <person name="Kautsar S.A."/>
            <person name="Yang D."/>
            <person name="Bader C.D."/>
            <person name="Teijaro C.N."/>
            <person name="Fluegel L."/>
            <person name="Davis C.M."/>
            <person name="Simpson J.R."/>
            <person name="Lauterbach L."/>
            <person name="Steele A.D."/>
            <person name="Gui C."/>
            <person name="Meng S."/>
            <person name="Li G."/>
            <person name="Viehrig K."/>
            <person name="Ye F."/>
            <person name="Su P."/>
            <person name="Kiefer A.F."/>
            <person name="Nichols A."/>
            <person name="Cepeda A.J."/>
            <person name="Yan W."/>
            <person name="Fan B."/>
            <person name="Jiang Y."/>
            <person name="Adhikari A."/>
            <person name="Zheng C.-J."/>
            <person name="Schuster L."/>
            <person name="Cowan T.M."/>
            <person name="Smanski M.J."/>
            <person name="Chevrette M.G."/>
            <person name="De Carvalho L.P.S."/>
            <person name="Shen B."/>
        </authorList>
    </citation>
    <scope>NUCLEOTIDE SEQUENCE [LARGE SCALE GENOMIC DNA]</scope>
    <source>
        <strain evidence="4 5">NPDC019275</strain>
    </source>
</reference>
<dbReference type="Gene3D" id="3.40.50.12780">
    <property type="entry name" value="N-terminal domain of ligase-like"/>
    <property type="match status" value="1"/>
</dbReference>
<sequence>MDLATLPDCRADTAPHAAAVADDNTDLNNTVFLTAVQRATTSLRAAGVSTGDVVAIMLPNTAALVVSLFATWRLGATATPMDPASPAENACHRMAYTGAKVLIAVRKPAYAFPVQTVIPADMLTTAQPDTRRPARARDDSPALLIHTNNAGGDPEIATLDHLNLNALCRLAIEIFALTDTDHSLSILPLFHVNGIAVGTVSPLLAGGRTTVAGPFSPTTFFDRIECSRATYFTADPTMYTQLSDLPAEIQPNTTSVRFAICGASRADVELRTKFEHRYGIPIIHDHGLTEVPGRARSIRPTAPSKHSCRSG</sequence>
<dbReference type="PANTHER" id="PTHR43201:SF5">
    <property type="entry name" value="MEDIUM-CHAIN ACYL-COA LIGASE ACSF2, MITOCHONDRIAL"/>
    <property type="match status" value="1"/>
</dbReference>
<dbReference type="InterPro" id="IPR042099">
    <property type="entry name" value="ANL_N_sf"/>
</dbReference>
<evidence type="ECO:0000313" key="5">
    <source>
        <dbReference type="Proteomes" id="UP001611415"/>
    </source>
</evidence>
<dbReference type="EMBL" id="JBIRYO010000004">
    <property type="protein sequence ID" value="MFI2473350.1"/>
    <property type="molecule type" value="Genomic_DNA"/>
</dbReference>
<dbReference type="RefSeq" id="WP_397091962.1">
    <property type="nucleotide sequence ID" value="NZ_JBIRYO010000004.1"/>
</dbReference>
<protein>
    <submittedName>
        <fullName evidence="4">Class I adenylate-forming enzyme family protein</fullName>
    </submittedName>
</protein>
<evidence type="ECO:0000259" key="3">
    <source>
        <dbReference type="Pfam" id="PF00501"/>
    </source>
</evidence>
<dbReference type="Proteomes" id="UP001611415">
    <property type="component" value="Unassembled WGS sequence"/>
</dbReference>
<organism evidence="4 5">
    <name type="scientific">Nocardia xishanensis</name>
    <dbReference type="NCBI Taxonomy" id="238964"/>
    <lineage>
        <taxon>Bacteria</taxon>
        <taxon>Bacillati</taxon>
        <taxon>Actinomycetota</taxon>
        <taxon>Actinomycetes</taxon>
        <taxon>Mycobacteriales</taxon>
        <taxon>Nocardiaceae</taxon>
        <taxon>Nocardia</taxon>
    </lineage>
</organism>
<comment type="caution">
    <text evidence="4">The sequence shown here is derived from an EMBL/GenBank/DDBJ whole genome shotgun (WGS) entry which is preliminary data.</text>
</comment>
<dbReference type="PANTHER" id="PTHR43201">
    <property type="entry name" value="ACYL-COA SYNTHETASE"/>
    <property type="match status" value="1"/>
</dbReference>
<keyword evidence="5" id="KW-1185">Reference proteome</keyword>
<evidence type="ECO:0000256" key="2">
    <source>
        <dbReference type="ARBA" id="ARBA00022598"/>
    </source>
</evidence>